<dbReference type="RefSeq" id="XP_013755970.1">
    <property type="nucleotide sequence ID" value="XM_013900516.1"/>
</dbReference>
<evidence type="ECO:0000313" key="3">
    <source>
        <dbReference type="EMBL" id="KNC51568.1"/>
    </source>
</evidence>
<dbReference type="EMBL" id="GL349468">
    <property type="protein sequence ID" value="KNC51568.1"/>
    <property type="molecule type" value="Genomic_DNA"/>
</dbReference>
<keyword evidence="4" id="KW-1185">Reference proteome</keyword>
<keyword evidence="1" id="KW-0175">Coiled coil</keyword>
<dbReference type="Proteomes" id="UP000054408">
    <property type="component" value="Unassembled WGS sequence"/>
</dbReference>
<gene>
    <name evidence="3" type="ORF">AMSG_07468</name>
</gene>
<accession>A0A0L0DJU6</accession>
<sequence length="376" mass="40999">MAELNQLRSQLAVVKQSARRSLSEKEDELARLTAENAELQALLADQAASASVAERQHRVESLNAQLVKVKTQLDSIESERAQLRAQLESAMAERERTQSKLTKANAVAQSLEDELVASTEEAAQLEAHLRELEAELATPLPTRGESETARRLYMNLATVRQEQEKLRGQLATAKNDCDVKRAQLVELHAKLRRSAGVLAQRDAQLADAQRRSADALQHALDAAKANPDSVSRVHDAMAVSDSKDVQIEILTAKARDTDAITLDLLEFLKSCAPQRVSAYQQEIPVPQRTAGPRMVQKAYEPSTMYSLPASARAPPSAAGTYASGNGPSTYASAASSSAAPQPRYAPVKEENWQDKAAELDAQLASLKAQQQQQYGR</sequence>
<protein>
    <submittedName>
        <fullName evidence="3">Uncharacterized protein</fullName>
    </submittedName>
</protein>
<evidence type="ECO:0000256" key="1">
    <source>
        <dbReference type="SAM" id="Coils"/>
    </source>
</evidence>
<evidence type="ECO:0000313" key="4">
    <source>
        <dbReference type="Proteomes" id="UP000054408"/>
    </source>
</evidence>
<organism evidence="3 4">
    <name type="scientific">Thecamonas trahens ATCC 50062</name>
    <dbReference type="NCBI Taxonomy" id="461836"/>
    <lineage>
        <taxon>Eukaryota</taxon>
        <taxon>Apusozoa</taxon>
        <taxon>Apusomonadida</taxon>
        <taxon>Apusomonadidae</taxon>
        <taxon>Thecamonas</taxon>
    </lineage>
</organism>
<name>A0A0L0DJU6_THETB</name>
<evidence type="ECO:0000256" key="2">
    <source>
        <dbReference type="SAM" id="MobiDB-lite"/>
    </source>
</evidence>
<reference evidence="3 4" key="1">
    <citation type="submission" date="2010-05" db="EMBL/GenBank/DDBJ databases">
        <title>The Genome Sequence of Thecamonas trahens ATCC 50062.</title>
        <authorList>
            <consortium name="The Broad Institute Genome Sequencing Platform"/>
            <person name="Russ C."/>
            <person name="Cuomo C."/>
            <person name="Shea T."/>
            <person name="Young S.K."/>
            <person name="Zeng Q."/>
            <person name="Koehrsen M."/>
            <person name="Haas B."/>
            <person name="Borodovsky M."/>
            <person name="Guigo R."/>
            <person name="Alvarado L."/>
            <person name="Berlin A."/>
            <person name="Bochicchio J."/>
            <person name="Borenstein D."/>
            <person name="Chapman S."/>
            <person name="Chen Z."/>
            <person name="Freedman E."/>
            <person name="Gellesch M."/>
            <person name="Goldberg J."/>
            <person name="Griggs A."/>
            <person name="Gujja S."/>
            <person name="Heilman E."/>
            <person name="Heiman D."/>
            <person name="Hepburn T."/>
            <person name="Howarth C."/>
            <person name="Jen D."/>
            <person name="Larson L."/>
            <person name="Mehta T."/>
            <person name="Park D."/>
            <person name="Pearson M."/>
            <person name="Roberts A."/>
            <person name="Saif S."/>
            <person name="Shenoy N."/>
            <person name="Sisk P."/>
            <person name="Stolte C."/>
            <person name="Sykes S."/>
            <person name="Thomson T."/>
            <person name="Walk T."/>
            <person name="White J."/>
            <person name="Yandava C."/>
            <person name="Burger G."/>
            <person name="Gray M.W."/>
            <person name="Holland P.W.H."/>
            <person name="King N."/>
            <person name="Lang F.B.F."/>
            <person name="Roger A.J."/>
            <person name="Ruiz-Trillo I."/>
            <person name="Lander E."/>
            <person name="Nusbaum C."/>
        </authorList>
    </citation>
    <scope>NUCLEOTIDE SEQUENCE [LARGE SCALE GENOMIC DNA]</scope>
    <source>
        <strain evidence="3 4">ATCC 50062</strain>
    </source>
</reference>
<feature type="compositionally biased region" description="Low complexity" evidence="2">
    <location>
        <begin position="309"/>
        <end position="318"/>
    </location>
</feature>
<feature type="region of interest" description="Disordered" evidence="2">
    <location>
        <begin position="309"/>
        <end position="352"/>
    </location>
</feature>
<dbReference type="AlphaFoldDB" id="A0A0L0DJU6"/>
<dbReference type="GeneID" id="25566384"/>
<proteinExistence type="predicted"/>
<feature type="coiled-coil region" evidence="1">
    <location>
        <begin position="15"/>
        <end position="176"/>
    </location>
</feature>